<comment type="caution">
    <text evidence="1">The sequence shown here is derived from an EMBL/GenBank/DDBJ whole genome shotgun (WGS) entry which is preliminary data.</text>
</comment>
<keyword evidence="2" id="KW-1185">Reference proteome</keyword>
<dbReference type="AlphaFoldDB" id="A0A0J6JAK8"/>
<sequence>MLELALNTAAVIGIYCAISWCLQHKTEQDIDDASLIPFADDPEVARRVELATGKTVNAVQISEPELRKPGWGKLEL</sequence>
<proteinExistence type="predicted"/>
<evidence type="ECO:0008006" key="3">
    <source>
        <dbReference type="Google" id="ProtNLM"/>
    </source>
</evidence>
<evidence type="ECO:0000313" key="2">
    <source>
        <dbReference type="Proteomes" id="UP000183613"/>
    </source>
</evidence>
<dbReference type="OrthoDB" id="7014575at2"/>
<gene>
    <name evidence="1" type="ORF">SAMN04489800_2638</name>
</gene>
<dbReference type="EMBL" id="FNUD01000002">
    <property type="protein sequence ID" value="SEE88604.1"/>
    <property type="molecule type" value="Genomic_DNA"/>
</dbReference>
<reference evidence="1" key="1">
    <citation type="submission" date="2016-10" db="EMBL/GenBank/DDBJ databases">
        <authorList>
            <person name="Varghese N."/>
            <person name="Submissions S."/>
        </authorList>
    </citation>
    <scope>NUCLEOTIDE SEQUENCE [LARGE SCALE GENOMIC DNA]</scope>
    <source>
        <strain evidence="1">LMG 25555</strain>
    </source>
</reference>
<dbReference type="PATRIC" id="fig|882211.3.peg.423"/>
<accession>A0A0J6JAK8</accession>
<evidence type="ECO:0000313" key="1">
    <source>
        <dbReference type="EMBL" id="SEE88604.1"/>
    </source>
</evidence>
<dbReference type="RefSeq" id="WP_048358358.1">
    <property type="nucleotide sequence ID" value="NZ_FNUD01000002.1"/>
</dbReference>
<dbReference type="Proteomes" id="UP000183613">
    <property type="component" value="Unassembled WGS sequence"/>
</dbReference>
<organism evidence="1 2">
    <name type="scientific">Pseudomonas deceptionensis</name>
    <dbReference type="NCBI Taxonomy" id="882211"/>
    <lineage>
        <taxon>Bacteria</taxon>
        <taxon>Pseudomonadati</taxon>
        <taxon>Pseudomonadota</taxon>
        <taxon>Gammaproteobacteria</taxon>
        <taxon>Pseudomonadales</taxon>
        <taxon>Pseudomonadaceae</taxon>
        <taxon>Pseudomonas</taxon>
    </lineage>
</organism>
<name>A0A0J6JAK8_PSEDM</name>
<protein>
    <recommendedName>
        <fullName evidence="3">CcoQ/FixQ family Cbb3-type cytochrome c oxidase assembly chaperone</fullName>
    </recommendedName>
</protein>